<accession>A0A2P7B3N1</accession>
<gene>
    <name evidence="2" type="ORF">CU103_24250</name>
</gene>
<reference evidence="3" key="1">
    <citation type="submission" date="2017-11" db="EMBL/GenBank/DDBJ databases">
        <authorList>
            <person name="Kuznetsova I."/>
            <person name="Sazanova A."/>
            <person name="Chirak E."/>
            <person name="Safronova V."/>
            <person name="Willems A."/>
        </authorList>
    </citation>
    <scope>NUCLEOTIDE SEQUENCE [LARGE SCALE GENOMIC DNA]</scope>
    <source>
        <strain evidence="3">CCBAU 03422</strain>
    </source>
</reference>
<evidence type="ECO:0000256" key="1">
    <source>
        <dbReference type="SAM" id="MobiDB-lite"/>
    </source>
</evidence>
<dbReference type="RefSeq" id="WP_106666596.1">
    <property type="nucleotide sequence ID" value="NZ_PGGM01000014.1"/>
</dbReference>
<protein>
    <submittedName>
        <fullName evidence="2">DNA invertase</fullName>
    </submittedName>
</protein>
<name>A0A2P7B3N1_9HYPH</name>
<feature type="region of interest" description="Disordered" evidence="1">
    <location>
        <begin position="1"/>
        <end position="24"/>
    </location>
</feature>
<evidence type="ECO:0000313" key="3">
    <source>
        <dbReference type="Proteomes" id="UP000241764"/>
    </source>
</evidence>
<evidence type="ECO:0000313" key="2">
    <source>
        <dbReference type="EMBL" id="PSH61075.1"/>
    </source>
</evidence>
<sequence length="86" mass="9430">MKPQPITREGLADAGLLRPSPRRAPQDRLMSLVTSIANANPNLTFRDIASQLEAMHERTPRGSSTWAASSVKHVLDRARKLGVVSQ</sequence>
<dbReference type="EMBL" id="PGGM01000014">
    <property type="protein sequence ID" value="PSH61075.1"/>
    <property type="molecule type" value="Genomic_DNA"/>
</dbReference>
<comment type="caution">
    <text evidence="2">The sequence shown here is derived from an EMBL/GenBank/DDBJ whole genome shotgun (WGS) entry which is preliminary data.</text>
</comment>
<dbReference type="Proteomes" id="UP000241764">
    <property type="component" value="Unassembled WGS sequence"/>
</dbReference>
<proteinExistence type="predicted"/>
<organism evidence="2 3">
    <name type="scientific">Phyllobacterium sophorae</name>
    <dbReference type="NCBI Taxonomy" id="1520277"/>
    <lineage>
        <taxon>Bacteria</taxon>
        <taxon>Pseudomonadati</taxon>
        <taxon>Pseudomonadota</taxon>
        <taxon>Alphaproteobacteria</taxon>
        <taxon>Hyphomicrobiales</taxon>
        <taxon>Phyllobacteriaceae</taxon>
        <taxon>Phyllobacterium</taxon>
    </lineage>
</organism>
<keyword evidence="3" id="KW-1185">Reference proteome</keyword>
<dbReference type="OrthoDB" id="9800103at2"/>
<dbReference type="AlphaFoldDB" id="A0A2P7B3N1"/>